<gene>
    <name evidence="1" type="ORF">C667_09713</name>
</gene>
<protein>
    <recommendedName>
        <fullName evidence="3">GatB/YqeY domain-containing protein</fullName>
    </recommendedName>
</protein>
<dbReference type="Gene3D" id="1.10.1510.10">
    <property type="entry name" value="Uncharacterised protein YqeY/AIM41 PF09424, N-terminal domain"/>
    <property type="match status" value="1"/>
</dbReference>
<accession>N6YSK6</accession>
<dbReference type="EMBL" id="AMXF01000055">
    <property type="protein sequence ID" value="ENO97291.1"/>
    <property type="molecule type" value="Genomic_DNA"/>
</dbReference>
<dbReference type="PANTHER" id="PTHR28055:SF1">
    <property type="entry name" value="ALTERED INHERITANCE OF MITOCHONDRIA PROTEIN 41, MITOCHONDRIAL"/>
    <property type="match status" value="1"/>
</dbReference>
<reference evidence="1 2" key="1">
    <citation type="submission" date="2012-09" db="EMBL/GenBank/DDBJ databases">
        <title>Draft Genome Sequences of 6 Strains from Genus Thauera.</title>
        <authorList>
            <person name="Liu B."/>
            <person name="Shapleigh J.P."/>
            <person name="Frostegard A.H."/>
        </authorList>
    </citation>
    <scope>NUCLEOTIDE SEQUENCE [LARGE SCALE GENOMIC DNA]</scope>
    <source>
        <strain evidence="1 2">B4P</strain>
    </source>
</reference>
<dbReference type="Pfam" id="PF09424">
    <property type="entry name" value="YqeY"/>
    <property type="match status" value="1"/>
</dbReference>
<dbReference type="InterPro" id="IPR003789">
    <property type="entry name" value="Asn/Gln_tRNA_amidoTrase-B-like"/>
</dbReference>
<dbReference type="Gene3D" id="1.10.10.410">
    <property type="match status" value="1"/>
</dbReference>
<dbReference type="PANTHER" id="PTHR28055">
    <property type="entry name" value="ALTERED INHERITANCE OF MITOCHONDRIA PROTEIN 41, MITOCHONDRIAL"/>
    <property type="match status" value="1"/>
</dbReference>
<dbReference type="AlphaFoldDB" id="N6YSK6"/>
<dbReference type="RefSeq" id="WP_004361723.1">
    <property type="nucleotide sequence ID" value="NZ_AMXF01000055.1"/>
</dbReference>
<dbReference type="InterPro" id="IPR019004">
    <property type="entry name" value="YqeY/Aim41"/>
</dbReference>
<dbReference type="InterPro" id="IPR023168">
    <property type="entry name" value="GatB_Yqey_C_2"/>
</dbReference>
<dbReference type="InterPro" id="IPR042184">
    <property type="entry name" value="YqeY/Aim41_N"/>
</dbReference>
<evidence type="ECO:0000313" key="1">
    <source>
        <dbReference type="EMBL" id="ENO97291.1"/>
    </source>
</evidence>
<dbReference type="SUPFAM" id="SSF89095">
    <property type="entry name" value="GatB/YqeY motif"/>
    <property type="match status" value="1"/>
</dbReference>
<dbReference type="GO" id="GO:0016884">
    <property type="term" value="F:carbon-nitrogen ligase activity, with glutamine as amido-N-donor"/>
    <property type="evidence" value="ECO:0007669"/>
    <property type="project" value="InterPro"/>
</dbReference>
<proteinExistence type="predicted"/>
<name>N6YSK6_9RHOO</name>
<comment type="caution">
    <text evidence="1">The sequence shown here is derived from an EMBL/GenBank/DDBJ whole genome shotgun (WGS) entry which is preliminary data.</text>
</comment>
<evidence type="ECO:0000313" key="2">
    <source>
        <dbReference type="Proteomes" id="UP000013047"/>
    </source>
</evidence>
<dbReference type="OrthoDB" id="9788127at2"/>
<organism evidence="1 2">
    <name type="scientific">Thauera phenylacetica B4P</name>
    <dbReference type="NCBI Taxonomy" id="1234382"/>
    <lineage>
        <taxon>Bacteria</taxon>
        <taxon>Pseudomonadati</taxon>
        <taxon>Pseudomonadota</taxon>
        <taxon>Betaproteobacteria</taxon>
        <taxon>Rhodocyclales</taxon>
        <taxon>Zoogloeaceae</taxon>
        <taxon>Thauera</taxon>
    </lineage>
</organism>
<sequence>MSLLAQLKKDSMLARKAADGMRATLLSTLIGEAEMVGKNAGNRESTDDEVQQTIRKFLKNNQEALGVIKDAERRVALEQESAILTAYLPPMAGEAEVKAFIAETVAGLADRSPKQMGAVMGALKAKYGTSFDAKQANAWVKEALTG</sequence>
<evidence type="ECO:0008006" key="3">
    <source>
        <dbReference type="Google" id="ProtNLM"/>
    </source>
</evidence>
<dbReference type="Proteomes" id="UP000013047">
    <property type="component" value="Unassembled WGS sequence"/>
</dbReference>
<keyword evidence="2" id="KW-1185">Reference proteome</keyword>